<feature type="compositionally biased region" description="Gly residues" evidence="1">
    <location>
        <begin position="22"/>
        <end position="33"/>
    </location>
</feature>
<gene>
    <name evidence="2" type="ORF">Mgrana_00082</name>
</gene>
<protein>
    <recommendedName>
        <fullName evidence="4">Phage minor structural protein GP20</fullName>
    </recommendedName>
</protein>
<dbReference type="Pfam" id="PF14265">
    <property type="entry name" value="DUF4355"/>
    <property type="match status" value="1"/>
</dbReference>
<evidence type="ECO:0008006" key="4">
    <source>
        <dbReference type="Google" id="ProtNLM"/>
    </source>
</evidence>
<dbReference type="Proteomes" id="UP000266178">
    <property type="component" value="Unassembled WGS sequence"/>
</dbReference>
<dbReference type="AlphaFoldDB" id="A0A399FDU0"/>
<name>A0A399FDU0_9DEIN</name>
<evidence type="ECO:0000313" key="2">
    <source>
        <dbReference type="EMBL" id="RIH93996.1"/>
    </source>
</evidence>
<feature type="region of interest" description="Disordered" evidence="1">
    <location>
        <begin position="171"/>
        <end position="198"/>
    </location>
</feature>
<proteinExistence type="predicted"/>
<keyword evidence="3" id="KW-1185">Reference proteome</keyword>
<dbReference type="EMBL" id="QWLB01000001">
    <property type="protein sequence ID" value="RIH93996.1"/>
    <property type="molecule type" value="Genomic_DNA"/>
</dbReference>
<dbReference type="RefSeq" id="WP_119355624.1">
    <property type="nucleotide sequence ID" value="NZ_BJXM01000022.1"/>
</dbReference>
<evidence type="ECO:0000313" key="3">
    <source>
        <dbReference type="Proteomes" id="UP000266178"/>
    </source>
</evidence>
<feature type="region of interest" description="Disordered" evidence="1">
    <location>
        <begin position="1"/>
        <end position="53"/>
    </location>
</feature>
<accession>A0A399FDU0</accession>
<organism evidence="2 3">
    <name type="scientific">Meiothermus granaticius NBRC 107808</name>
    <dbReference type="NCBI Taxonomy" id="1227551"/>
    <lineage>
        <taxon>Bacteria</taxon>
        <taxon>Thermotogati</taxon>
        <taxon>Deinococcota</taxon>
        <taxon>Deinococci</taxon>
        <taxon>Thermales</taxon>
        <taxon>Thermaceae</taxon>
        <taxon>Meiothermus</taxon>
    </lineage>
</organism>
<reference evidence="2 3" key="1">
    <citation type="submission" date="2018-08" db="EMBL/GenBank/DDBJ databases">
        <title>Meiothermus granaticius genome AF-68 sequencing project.</title>
        <authorList>
            <person name="Da Costa M.S."/>
            <person name="Albuquerque L."/>
            <person name="Raposo P."/>
            <person name="Froufe H.J.C."/>
            <person name="Barroso C.S."/>
            <person name="Egas C."/>
        </authorList>
    </citation>
    <scope>NUCLEOTIDE SEQUENCE [LARGE SCALE GENOMIC DNA]</scope>
    <source>
        <strain evidence="2 3">AF-68</strain>
    </source>
</reference>
<dbReference type="InterPro" id="IPR025580">
    <property type="entry name" value="Gp46"/>
</dbReference>
<sequence length="210" mass="22576">MSLFGDYKQALEPLMAENDGANSGGSQGGGNAGDSGNNAQEGGDEGDEPKLTLTQAELDKLIAKRLERDRKAREAEQRKEQTKAQLSEEQRKIAEAAEKEARAAEREKAAAQRELKAEARAQALELGIRRDRLDAALRLADLDDALEDGTVNEKAVRKALEKVLKDYPEWSDGGAEAQARNIGGGSNPGGSSAKSTLDMNAAIRRKAGRF</sequence>
<evidence type="ECO:0000256" key="1">
    <source>
        <dbReference type="SAM" id="MobiDB-lite"/>
    </source>
</evidence>
<comment type="caution">
    <text evidence="2">The sequence shown here is derived from an EMBL/GenBank/DDBJ whole genome shotgun (WGS) entry which is preliminary data.</text>
</comment>
<feature type="region of interest" description="Disordered" evidence="1">
    <location>
        <begin position="69"/>
        <end position="111"/>
    </location>
</feature>